<evidence type="ECO:0000313" key="1">
    <source>
        <dbReference type="EnsemblPlants" id="AVESA.00010b.r2.4AG0615270.1.CDS.1"/>
    </source>
</evidence>
<dbReference type="Proteomes" id="UP001732700">
    <property type="component" value="Chromosome 4A"/>
</dbReference>
<organism evidence="1 2">
    <name type="scientific">Avena sativa</name>
    <name type="common">Oat</name>
    <dbReference type="NCBI Taxonomy" id="4498"/>
    <lineage>
        <taxon>Eukaryota</taxon>
        <taxon>Viridiplantae</taxon>
        <taxon>Streptophyta</taxon>
        <taxon>Embryophyta</taxon>
        <taxon>Tracheophyta</taxon>
        <taxon>Spermatophyta</taxon>
        <taxon>Magnoliopsida</taxon>
        <taxon>Liliopsida</taxon>
        <taxon>Poales</taxon>
        <taxon>Poaceae</taxon>
        <taxon>BOP clade</taxon>
        <taxon>Pooideae</taxon>
        <taxon>Poodae</taxon>
        <taxon>Poeae</taxon>
        <taxon>Poeae Chloroplast Group 1 (Aveneae type)</taxon>
        <taxon>Aveninae</taxon>
        <taxon>Avena</taxon>
    </lineage>
</organism>
<reference evidence="1" key="1">
    <citation type="submission" date="2021-05" db="EMBL/GenBank/DDBJ databases">
        <authorList>
            <person name="Scholz U."/>
            <person name="Mascher M."/>
            <person name="Fiebig A."/>
        </authorList>
    </citation>
    <scope>NUCLEOTIDE SEQUENCE [LARGE SCALE GENOMIC DNA]</scope>
</reference>
<protein>
    <submittedName>
        <fullName evidence="1">Uncharacterized protein</fullName>
    </submittedName>
</protein>
<proteinExistence type="predicted"/>
<dbReference type="EnsemblPlants" id="AVESA.00010b.r2.4AG0615270.1">
    <property type="protein sequence ID" value="AVESA.00010b.r2.4AG0615270.1.CDS.1"/>
    <property type="gene ID" value="AVESA.00010b.r2.4AG0615270"/>
</dbReference>
<name>A0ACD5WCV1_AVESA</name>
<sequence length="474" mass="50715">MLNGYLCKLFYYYPLVSYDSFYLQVLKACKMADEEHAQSSRKRVADKQINKDNPEPDDDSADDETGTFKKASEEVMATRRIVKVRRQQPASAPSSNPFSAIRFTPSDSSVQASIPVLVPPPSEKVNEGSNGTGKDVLSTEDKNTDPTEVAEIQKDEAALKKSDVKEDGTVDGTVEGQVVVGEPKEDNSKTSGIEGETKDGAAEEKAVDEAGAEDKISKNDSEKKDEAESGTKDGSPEQKDADNKGQSSSATPLFSFKNLSSGQNAFTAGLSGTGFSGSSFSFGSGSKESSDAPLFGLKTDGSSFPSFSIGAMNNGSSVPALATAADAPKKFAMPEGPVETGEENEQAVFTADSAIYEYLDGGWKERGRGELKLNIPVTGGERSRLVMRAKGNYRLILNASLYDDMTLKDMDKKGVTFACINSIGESPSALTTFALKFKDTGIREDFKDAVETHKVKKASDALKTPENSPKASDD</sequence>
<evidence type="ECO:0000313" key="2">
    <source>
        <dbReference type="Proteomes" id="UP001732700"/>
    </source>
</evidence>
<keyword evidence="2" id="KW-1185">Reference proteome</keyword>
<reference evidence="1" key="2">
    <citation type="submission" date="2025-09" db="UniProtKB">
        <authorList>
            <consortium name="EnsemblPlants"/>
        </authorList>
    </citation>
    <scope>IDENTIFICATION</scope>
</reference>
<accession>A0ACD5WCV1</accession>